<dbReference type="Proteomes" id="UP000325315">
    <property type="component" value="Unassembled WGS sequence"/>
</dbReference>
<keyword evidence="2" id="KW-0808">Transferase</keyword>
<feature type="domain" description="RNase H type-1" evidence="1">
    <location>
        <begin position="320"/>
        <end position="379"/>
    </location>
</feature>
<dbReference type="EMBL" id="SMMG02000009">
    <property type="protein sequence ID" value="KAA3460420.1"/>
    <property type="molecule type" value="Genomic_DNA"/>
</dbReference>
<protein>
    <submittedName>
        <fullName evidence="2">Reverse transcriptase</fullName>
    </submittedName>
</protein>
<gene>
    <name evidence="2" type="ORF">EPI10_027088</name>
</gene>
<sequence length="515" mass="58682">MRFATRRPSKPVFIFDLCRRFLCLLEYAKQHGLMREASVGRERFSINHLFFADDCILFGDASQEGVCTIRDIIRKYEKSAGQKVNYDKSLIYFGANVKEEVNGDIIRTLGVRVATNPEKYLGLPMMVGRRKAWAFASYKNIARDLIEDGMLWSIGKGDRVNIWNDPWLPRRENNRLSGYDIRNRWITVNHLMQPDSATWNEELIRNLFDEAIANRICSIPISGSSLEDTLVWKFEGSGTYSVRSGYPRKLIVDPTCPLCKDNVESTDHLLWNCGTLRQVWNCLQLHIQFVDESVQWKAPDAGIVKINFDATFLSKDSIAITRLEVEGDALSVIKSIKKKGMDTSVIRSITHHIYLMGLSFDQIDFLFTPRTANGAAQALTLEGRRTGYFGAWPHELPSSVISIARKEELQTNSADIWRWAQGFCRFTFAAEQIFENSRGVSVATPTAEQSSGLLCGGTLEGTPQEYLPFLPWRLSQPLLHCLQSFGLHPEVVFGHDERENKENKRKELRKGETLP</sequence>
<evidence type="ECO:0000313" key="2">
    <source>
        <dbReference type="EMBL" id="KAA3460420.1"/>
    </source>
</evidence>
<organism evidence="2 3">
    <name type="scientific">Gossypium australe</name>
    <dbReference type="NCBI Taxonomy" id="47621"/>
    <lineage>
        <taxon>Eukaryota</taxon>
        <taxon>Viridiplantae</taxon>
        <taxon>Streptophyta</taxon>
        <taxon>Embryophyta</taxon>
        <taxon>Tracheophyta</taxon>
        <taxon>Spermatophyta</taxon>
        <taxon>Magnoliopsida</taxon>
        <taxon>eudicotyledons</taxon>
        <taxon>Gunneridae</taxon>
        <taxon>Pentapetalae</taxon>
        <taxon>rosids</taxon>
        <taxon>malvids</taxon>
        <taxon>Malvales</taxon>
        <taxon>Malvaceae</taxon>
        <taxon>Malvoideae</taxon>
        <taxon>Gossypium</taxon>
    </lineage>
</organism>
<comment type="caution">
    <text evidence="2">The sequence shown here is derived from an EMBL/GenBank/DDBJ whole genome shotgun (WGS) entry which is preliminary data.</text>
</comment>
<dbReference type="GO" id="GO:0004523">
    <property type="term" value="F:RNA-DNA hybrid ribonuclease activity"/>
    <property type="evidence" value="ECO:0007669"/>
    <property type="project" value="InterPro"/>
</dbReference>
<dbReference type="PANTHER" id="PTHR33116">
    <property type="entry name" value="REVERSE TRANSCRIPTASE ZINC-BINDING DOMAIN-CONTAINING PROTEIN-RELATED-RELATED"/>
    <property type="match status" value="1"/>
</dbReference>
<dbReference type="GO" id="GO:0003676">
    <property type="term" value="F:nucleic acid binding"/>
    <property type="evidence" value="ECO:0007669"/>
    <property type="project" value="InterPro"/>
</dbReference>
<keyword evidence="2" id="KW-0695">RNA-directed DNA polymerase</keyword>
<evidence type="ECO:0000259" key="1">
    <source>
        <dbReference type="Pfam" id="PF13456"/>
    </source>
</evidence>
<keyword evidence="3" id="KW-1185">Reference proteome</keyword>
<reference evidence="3" key="1">
    <citation type="journal article" date="2019" name="Plant Biotechnol. J.">
        <title>Genome sequencing of the Australian wild diploid species Gossypium australe highlights disease resistance and delayed gland morphogenesis.</title>
        <authorList>
            <person name="Cai Y."/>
            <person name="Cai X."/>
            <person name="Wang Q."/>
            <person name="Wang P."/>
            <person name="Zhang Y."/>
            <person name="Cai C."/>
            <person name="Xu Y."/>
            <person name="Wang K."/>
            <person name="Zhou Z."/>
            <person name="Wang C."/>
            <person name="Geng S."/>
            <person name="Li B."/>
            <person name="Dong Q."/>
            <person name="Hou Y."/>
            <person name="Wang H."/>
            <person name="Ai P."/>
            <person name="Liu Z."/>
            <person name="Yi F."/>
            <person name="Sun M."/>
            <person name="An G."/>
            <person name="Cheng J."/>
            <person name="Zhang Y."/>
            <person name="Shi Q."/>
            <person name="Xie Y."/>
            <person name="Shi X."/>
            <person name="Chang Y."/>
            <person name="Huang F."/>
            <person name="Chen Y."/>
            <person name="Hong S."/>
            <person name="Mi L."/>
            <person name="Sun Q."/>
            <person name="Zhang L."/>
            <person name="Zhou B."/>
            <person name="Peng R."/>
            <person name="Zhang X."/>
            <person name="Liu F."/>
        </authorList>
    </citation>
    <scope>NUCLEOTIDE SEQUENCE [LARGE SCALE GENOMIC DNA]</scope>
    <source>
        <strain evidence="3">cv. PA1801</strain>
    </source>
</reference>
<keyword evidence="2" id="KW-0548">Nucleotidyltransferase</keyword>
<dbReference type="InterPro" id="IPR002156">
    <property type="entry name" value="RNaseH_domain"/>
</dbReference>
<accession>A0A5B6UQU3</accession>
<dbReference type="Pfam" id="PF13456">
    <property type="entry name" value="RVT_3"/>
    <property type="match status" value="1"/>
</dbReference>
<dbReference type="PANTHER" id="PTHR33116:SF86">
    <property type="entry name" value="REVERSE TRANSCRIPTASE DOMAIN-CONTAINING PROTEIN"/>
    <property type="match status" value="1"/>
</dbReference>
<dbReference type="AlphaFoldDB" id="A0A5B6UQU3"/>
<name>A0A5B6UQU3_9ROSI</name>
<dbReference type="GO" id="GO:0003964">
    <property type="term" value="F:RNA-directed DNA polymerase activity"/>
    <property type="evidence" value="ECO:0007669"/>
    <property type="project" value="UniProtKB-KW"/>
</dbReference>
<dbReference type="OrthoDB" id="653202at2759"/>
<proteinExistence type="predicted"/>
<evidence type="ECO:0000313" key="3">
    <source>
        <dbReference type="Proteomes" id="UP000325315"/>
    </source>
</evidence>